<protein>
    <recommendedName>
        <fullName evidence="9">Nucleoside diphosphate kinase</fullName>
        <shortName evidence="9">NDK</shortName>
        <shortName evidence="9">NDP kinase</shortName>
        <ecNumber evidence="9">2.7.4.6</ecNumber>
    </recommendedName>
    <alternativeName>
        <fullName evidence="9">Nucleoside-2-P kinase</fullName>
    </alternativeName>
</protein>
<feature type="binding site" evidence="9 10">
    <location>
        <position position="85"/>
    </location>
    <ligand>
        <name>ATP</name>
        <dbReference type="ChEBI" id="CHEBI:30616"/>
    </ligand>
</feature>
<evidence type="ECO:0000259" key="12">
    <source>
        <dbReference type="SMART" id="SM00562"/>
    </source>
</evidence>
<evidence type="ECO:0000313" key="13">
    <source>
        <dbReference type="EMBL" id="GGD76747.1"/>
    </source>
</evidence>
<comment type="similarity">
    <text evidence="2 9 10 11">Belongs to the NDK family.</text>
</comment>
<keyword evidence="6 9" id="KW-0546">Nucleotide metabolism</keyword>
<evidence type="ECO:0000256" key="6">
    <source>
        <dbReference type="ARBA" id="ARBA00023080"/>
    </source>
</evidence>
<evidence type="ECO:0000256" key="8">
    <source>
        <dbReference type="ARBA" id="ARBA00047945"/>
    </source>
</evidence>
<comment type="cofactor">
    <cofactor evidence="1 9">
        <name>Mg(2+)</name>
        <dbReference type="ChEBI" id="CHEBI:18420"/>
    </cofactor>
</comment>
<dbReference type="GO" id="GO:0004550">
    <property type="term" value="F:nucleoside diphosphate kinase activity"/>
    <property type="evidence" value="ECO:0007669"/>
    <property type="project" value="UniProtKB-UniRule"/>
</dbReference>
<dbReference type="PANTHER" id="PTHR11349">
    <property type="entry name" value="NUCLEOSIDE DIPHOSPHATE KINASE"/>
    <property type="match status" value="1"/>
</dbReference>
<proteinExistence type="inferred from homology"/>
<dbReference type="SUPFAM" id="SSF54919">
    <property type="entry name" value="Nucleoside diphosphate kinase, NDK"/>
    <property type="match status" value="1"/>
</dbReference>
<evidence type="ECO:0000256" key="10">
    <source>
        <dbReference type="PROSITE-ProRule" id="PRU00706"/>
    </source>
</evidence>
<evidence type="ECO:0000256" key="9">
    <source>
        <dbReference type="HAMAP-Rule" id="MF_00451"/>
    </source>
</evidence>
<dbReference type="SMART" id="SM00562">
    <property type="entry name" value="NDK"/>
    <property type="match status" value="1"/>
</dbReference>
<dbReference type="GO" id="GO:0006241">
    <property type="term" value="P:CTP biosynthetic process"/>
    <property type="evidence" value="ECO:0007669"/>
    <property type="project" value="UniProtKB-UniRule"/>
</dbReference>
<feature type="binding site" evidence="9 10">
    <location>
        <position position="112"/>
    </location>
    <ligand>
        <name>ATP</name>
        <dbReference type="ChEBI" id="CHEBI:30616"/>
    </ligand>
</feature>
<comment type="function">
    <text evidence="7">(Microbial infection) Catalyzes the phosphorylation of dZDP to dZTP, when the bacterium is infected by a phage that produces the substrate for the synthesis of dZTP (2- amino-2'-deoxyadenosine 5'-triphosphate), which is then used by the phage as a DNA polymerase substrate.</text>
</comment>
<dbReference type="EMBL" id="BMHP01000002">
    <property type="protein sequence ID" value="GGD76747.1"/>
    <property type="molecule type" value="Genomic_DNA"/>
</dbReference>
<dbReference type="CDD" id="cd04413">
    <property type="entry name" value="NDPk_I"/>
    <property type="match status" value="1"/>
</dbReference>
<reference evidence="13" key="1">
    <citation type="journal article" date="2014" name="Int. J. Syst. Evol. Microbiol.">
        <title>Complete genome sequence of Corynebacterium casei LMG S-19264T (=DSM 44701T), isolated from a smear-ripened cheese.</title>
        <authorList>
            <consortium name="US DOE Joint Genome Institute (JGI-PGF)"/>
            <person name="Walter F."/>
            <person name="Albersmeier A."/>
            <person name="Kalinowski J."/>
            <person name="Ruckert C."/>
        </authorList>
    </citation>
    <scope>NUCLEOTIDE SEQUENCE</scope>
    <source>
        <strain evidence="13">CGMCC 1.15178</strain>
    </source>
</reference>
<comment type="catalytic activity">
    <reaction evidence="8">
        <text>dZDP + ATP = dZTP + ADP</text>
        <dbReference type="Rhea" id="RHEA:67644"/>
        <dbReference type="ChEBI" id="CHEBI:30616"/>
        <dbReference type="ChEBI" id="CHEBI:172929"/>
        <dbReference type="ChEBI" id="CHEBI:172931"/>
        <dbReference type="ChEBI" id="CHEBI:456216"/>
    </reaction>
</comment>
<dbReference type="AlphaFoldDB" id="A0A916Z568"/>
<comment type="caution">
    <text evidence="13">The sequence shown here is derived from an EMBL/GenBank/DDBJ whole genome shotgun (WGS) entry which is preliminary data.</text>
</comment>
<feature type="binding site" evidence="9 10">
    <location>
        <position position="102"/>
    </location>
    <ligand>
        <name>ATP</name>
        <dbReference type="ChEBI" id="CHEBI:30616"/>
    </ligand>
</feature>
<dbReference type="GO" id="GO:0006183">
    <property type="term" value="P:GTP biosynthetic process"/>
    <property type="evidence" value="ECO:0007669"/>
    <property type="project" value="UniProtKB-UniRule"/>
</dbReference>
<dbReference type="NCBIfam" id="NF001908">
    <property type="entry name" value="PRK00668.1"/>
    <property type="match status" value="1"/>
</dbReference>
<dbReference type="GO" id="GO:0006228">
    <property type="term" value="P:UTP biosynthetic process"/>
    <property type="evidence" value="ECO:0007669"/>
    <property type="project" value="UniProtKB-UniRule"/>
</dbReference>
<evidence type="ECO:0000256" key="5">
    <source>
        <dbReference type="ARBA" id="ARBA00022777"/>
    </source>
</evidence>
<sequence length="157" mass="17416">MERTFVMIKPDGVRKGLIGPILTRFEQKGFKLQEMKLMRIERDKAEQHYQEHREKAFFGELVSFLTSGQVCAMVWEGPNAVAAARLLIGHTNPANAAPGTIRGDFALEVAENIIHGSDSAESADREMELFFGTDAKPGIPSFDVDELDSYPAHGTIH</sequence>
<keyword evidence="9" id="KW-0547">Nucleotide-binding</keyword>
<keyword evidence="9" id="KW-0479">Metal-binding</keyword>
<name>A0A916Z568_9BACL</name>
<dbReference type="Pfam" id="PF00334">
    <property type="entry name" value="NDK"/>
    <property type="match status" value="1"/>
</dbReference>
<keyword evidence="4 9" id="KW-0808">Transferase</keyword>
<feature type="active site" description="Pros-phosphohistidine intermediate" evidence="9 10">
    <location>
        <position position="115"/>
    </location>
</feature>
<dbReference type="EC" id="2.7.4.6" evidence="9"/>
<feature type="domain" description="Nucleoside diphosphate kinase-like" evidence="12">
    <location>
        <begin position="1"/>
        <end position="138"/>
    </location>
</feature>
<gene>
    <name evidence="9 13" type="primary">ndk</name>
    <name evidence="13" type="ORF">GCM10010911_38580</name>
</gene>
<dbReference type="GO" id="GO:0005737">
    <property type="term" value="C:cytoplasm"/>
    <property type="evidence" value="ECO:0007669"/>
    <property type="project" value="UniProtKB-SubCell"/>
</dbReference>
<comment type="function">
    <text evidence="9">Major role in the synthesis of nucleoside triphosphates other than ATP. The ATP gamma phosphate is transferred to the NDP beta phosphate via a ping-pong mechanism, using a phosphorylated active-site intermediate.</text>
</comment>
<keyword evidence="14" id="KW-1185">Reference proteome</keyword>
<evidence type="ECO:0000256" key="2">
    <source>
        <dbReference type="ARBA" id="ARBA00008142"/>
    </source>
</evidence>
<keyword evidence="5 9" id="KW-0418">Kinase</keyword>
<comment type="subcellular location">
    <subcellularLocation>
        <location evidence="9">Cytoplasm</location>
    </subcellularLocation>
</comment>
<dbReference type="GO" id="GO:0046872">
    <property type="term" value="F:metal ion binding"/>
    <property type="evidence" value="ECO:0007669"/>
    <property type="project" value="UniProtKB-KW"/>
</dbReference>
<comment type="catalytic activity">
    <reaction evidence="9">
        <text>a ribonucleoside 5'-diphosphate + ATP = a ribonucleoside 5'-triphosphate + ADP</text>
        <dbReference type="Rhea" id="RHEA:18113"/>
        <dbReference type="ChEBI" id="CHEBI:30616"/>
        <dbReference type="ChEBI" id="CHEBI:57930"/>
        <dbReference type="ChEBI" id="CHEBI:61557"/>
        <dbReference type="ChEBI" id="CHEBI:456216"/>
        <dbReference type="EC" id="2.7.4.6"/>
    </reaction>
</comment>
<dbReference type="RefSeq" id="WP_188993624.1">
    <property type="nucleotide sequence ID" value="NZ_BMHP01000002.1"/>
</dbReference>
<dbReference type="InterPro" id="IPR036850">
    <property type="entry name" value="NDK-like_dom_sf"/>
</dbReference>
<keyword evidence="9" id="KW-0963">Cytoplasm</keyword>
<comment type="subunit">
    <text evidence="9">Homotetramer.</text>
</comment>
<evidence type="ECO:0000256" key="3">
    <source>
        <dbReference type="ARBA" id="ARBA00022553"/>
    </source>
</evidence>
<feature type="binding site" evidence="9 10">
    <location>
        <position position="57"/>
    </location>
    <ligand>
        <name>ATP</name>
        <dbReference type="ChEBI" id="CHEBI:30616"/>
    </ligand>
</feature>
<dbReference type="FunFam" id="3.30.70.141:FF:000002">
    <property type="entry name" value="Nucleoside diphosphate kinase"/>
    <property type="match status" value="1"/>
</dbReference>
<dbReference type="InterPro" id="IPR034907">
    <property type="entry name" value="NDK-like_dom"/>
</dbReference>
<dbReference type="PRINTS" id="PR01243">
    <property type="entry name" value="NUCDPKINASE"/>
</dbReference>
<feature type="binding site" evidence="9 10">
    <location>
        <position position="9"/>
    </location>
    <ligand>
        <name>ATP</name>
        <dbReference type="ChEBI" id="CHEBI:30616"/>
    </ligand>
</feature>
<evidence type="ECO:0000256" key="11">
    <source>
        <dbReference type="RuleBase" id="RU004011"/>
    </source>
</evidence>
<dbReference type="InterPro" id="IPR001564">
    <property type="entry name" value="Nucleoside_diP_kinase"/>
</dbReference>
<keyword evidence="3 9" id="KW-0597">Phosphoprotein</keyword>
<evidence type="ECO:0000256" key="4">
    <source>
        <dbReference type="ARBA" id="ARBA00022679"/>
    </source>
</evidence>
<comment type="catalytic activity">
    <reaction evidence="9">
        <text>a 2'-deoxyribonucleoside 5'-diphosphate + ATP = a 2'-deoxyribonucleoside 5'-triphosphate + ADP</text>
        <dbReference type="Rhea" id="RHEA:44640"/>
        <dbReference type="ChEBI" id="CHEBI:30616"/>
        <dbReference type="ChEBI" id="CHEBI:61560"/>
        <dbReference type="ChEBI" id="CHEBI:73316"/>
        <dbReference type="ChEBI" id="CHEBI:456216"/>
        <dbReference type="EC" id="2.7.4.6"/>
    </reaction>
</comment>
<dbReference type="Proteomes" id="UP000612456">
    <property type="component" value="Unassembled WGS sequence"/>
</dbReference>
<organism evidence="13 14">
    <name type="scientific">Paenibacillus nasutitermitis</name>
    <dbReference type="NCBI Taxonomy" id="1652958"/>
    <lineage>
        <taxon>Bacteria</taxon>
        <taxon>Bacillati</taxon>
        <taxon>Bacillota</taxon>
        <taxon>Bacilli</taxon>
        <taxon>Bacillales</taxon>
        <taxon>Paenibacillaceae</taxon>
        <taxon>Paenibacillus</taxon>
    </lineage>
</organism>
<dbReference type="GO" id="GO:0005524">
    <property type="term" value="F:ATP binding"/>
    <property type="evidence" value="ECO:0007669"/>
    <property type="project" value="UniProtKB-UniRule"/>
</dbReference>
<evidence type="ECO:0000256" key="1">
    <source>
        <dbReference type="ARBA" id="ARBA00001946"/>
    </source>
</evidence>
<feature type="binding site" evidence="9 10">
    <location>
        <position position="91"/>
    </location>
    <ligand>
        <name>ATP</name>
        <dbReference type="ChEBI" id="CHEBI:30616"/>
    </ligand>
</feature>
<reference evidence="13" key="2">
    <citation type="submission" date="2020-09" db="EMBL/GenBank/DDBJ databases">
        <authorList>
            <person name="Sun Q."/>
            <person name="Zhou Y."/>
        </authorList>
    </citation>
    <scope>NUCLEOTIDE SEQUENCE</scope>
    <source>
        <strain evidence="13">CGMCC 1.15178</strain>
    </source>
</reference>
<dbReference type="HAMAP" id="MF_00451">
    <property type="entry name" value="NDP_kinase"/>
    <property type="match status" value="1"/>
</dbReference>
<dbReference type="Gene3D" id="3.30.70.141">
    <property type="entry name" value="Nucleoside diphosphate kinase-like domain"/>
    <property type="match status" value="1"/>
</dbReference>
<dbReference type="PROSITE" id="PS51374">
    <property type="entry name" value="NDPK_LIKE"/>
    <property type="match status" value="1"/>
</dbReference>
<evidence type="ECO:0000313" key="14">
    <source>
        <dbReference type="Proteomes" id="UP000612456"/>
    </source>
</evidence>
<keyword evidence="9" id="KW-0067">ATP-binding</keyword>
<keyword evidence="9" id="KW-0460">Magnesium</keyword>
<accession>A0A916Z568</accession>
<evidence type="ECO:0000256" key="7">
    <source>
        <dbReference type="ARBA" id="ARBA00024802"/>
    </source>
</evidence>